<dbReference type="PANTHER" id="PTHR32297:SF1">
    <property type="entry name" value="SODIUM CHANNEL MODIFIER 1"/>
    <property type="match status" value="1"/>
</dbReference>
<evidence type="ECO:0000313" key="14">
    <source>
        <dbReference type="Proteomes" id="UP000237105"/>
    </source>
</evidence>
<dbReference type="Pfam" id="PF15805">
    <property type="entry name" value="SCNM1_acidic"/>
    <property type="match status" value="1"/>
</dbReference>
<keyword evidence="5" id="KW-0479">Metal-binding</keyword>
<dbReference type="GO" id="GO:0034220">
    <property type="term" value="P:monoatomic ion transmembrane transport"/>
    <property type="evidence" value="ECO:0007669"/>
    <property type="project" value="UniProtKB-KW"/>
</dbReference>
<evidence type="ECO:0000256" key="3">
    <source>
        <dbReference type="ARBA" id="ARBA00020620"/>
    </source>
</evidence>
<evidence type="ECO:0000256" key="4">
    <source>
        <dbReference type="ARBA" id="ARBA00022664"/>
    </source>
</evidence>
<reference evidence="14" key="1">
    <citation type="submission" date="2016-06" db="EMBL/GenBank/DDBJ databases">
        <title>Parallel loss of symbiosis genes in relatives of nitrogen-fixing non-legume Parasponia.</title>
        <authorList>
            <person name="Van Velzen R."/>
            <person name="Holmer R."/>
            <person name="Bu F."/>
            <person name="Rutten L."/>
            <person name="Van Zeijl A."/>
            <person name="Liu W."/>
            <person name="Santuari L."/>
            <person name="Cao Q."/>
            <person name="Sharma T."/>
            <person name="Shen D."/>
            <person name="Roswanjaya Y."/>
            <person name="Wardhani T."/>
            <person name="Kalhor M.S."/>
            <person name="Jansen J."/>
            <person name="Van den Hoogen J."/>
            <person name="Gungor B."/>
            <person name="Hartog M."/>
            <person name="Hontelez J."/>
            <person name="Verver J."/>
            <person name="Yang W.-C."/>
            <person name="Schijlen E."/>
            <person name="Repin R."/>
            <person name="Schilthuizen M."/>
            <person name="Schranz E."/>
            <person name="Heidstra R."/>
            <person name="Miyata K."/>
            <person name="Fedorova E."/>
            <person name="Kohlen W."/>
            <person name="Bisseling T."/>
            <person name="Smit S."/>
            <person name="Geurts R."/>
        </authorList>
    </citation>
    <scope>NUCLEOTIDE SEQUENCE [LARGE SCALE GENOMIC DNA]</scope>
    <source>
        <strain evidence="14">cv. WU1-14</strain>
    </source>
</reference>
<dbReference type="AlphaFoldDB" id="A0A2P5AH43"/>
<keyword evidence="8" id="KW-0862">Zinc</keyword>
<evidence type="ECO:0000256" key="2">
    <source>
        <dbReference type="ARBA" id="ARBA00004642"/>
    </source>
</evidence>
<dbReference type="InterPro" id="IPR031625">
    <property type="entry name" value="SCNM1_acidic"/>
</dbReference>
<keyword evidence="13" id="KW-0406">Ion transport</keyword>
<keyword evidence="13" id="KW-0407">Ion channel</keyword>
<accession>A0A2P5AH43</accession>
<name>A0A2P5AH43_PARAD</name>
<evidence type="ECO:0000256" key="8">
    <source>
        <dbReference type="ARBA" id="ARBA00022833"/>
    </source>
</evidence>
<dbReference type="PANTHER" id="PTHR32297">
    <property type="entry name" value="SODIUM CHANNEL MODIFIER 1"/>
    <property type="match status" value="1"/>
</dbReference>
<dbReference type="GO" id="GO:0008270">
    <property type="term" value="F:zinc ion binding"/>
    <property type="evidence" value="ECO:0007669"/>
    <property type="project" value="UniProtKB-KW"/>
</dbReference>
<keyword evidence="9" id="KW-0508">mRNA splicing</keyword>
<evidence type="ECO:0000256" key="7">
    <source>
        <dbReference type="ARBA" id="ARBA00022771"/>
    </source>
</evidence>
<dbReference type="EMBL" id="JXTB01000593">
    <property type="protein sequence ID" value="PON35855.1"/>
    <property type="molecule type" value="Genomic_DNA"/>
</dbReference>
<dbReference type="Proteomes" id="UP000237105">
    <property type="component" value="Unassembled WGS sequence"/>
</dbReference>
<dbReference type="InterPro" id="IPR031622">
    <property type="entry name" value="Znf-SCNM1"/>
</dbReference>
<comment type="caution">
    <text evidence="13">The sequence shown here is derived from an EMBL/GenBank/DDBJ whole genome shotgun (WGS) entry which is preliminary data.</text>
</comment>
<feature type="domain" description="Sodium channel modifier 1 zinc-finger" evidence="11">
    <location>
        <begin position="43"/>
        <end position="68"/>
    </location>
</feature>
<dbReference type="OrthoDB" id="1924550at2759"/>
<comment type="subcellular location">
    <subcellularLocation>
        <location evidence="1">Nucleus speckle</location>
    </subcellularLocation>
    <subcellularLocation>
        <location evidence="2">Nucleus</location>
        <location evidence="2">Nucleoplasm</location>
    </subcellularLocation>
</comment>
<gene>
    <name evidence="13" type="ORF">PanWU01x14_333010</name>
</gene>
<evidence type="ECO:0000256" key="6">
    <source>
        <dbReference type="ARBA" id="ARBA00022728"/>
    </source>
</evidence>
<keyword evidence="7" id="KW-0863">Zinc-finger</keyword>
<feature type="domain" description="Sodium channel modifier 1 acidic C-terminal" evidence="12">
    <location>
        <begin position="199"/>
        <end position="233"/>
    </location>
</feature>
<organism evidence="13 14">
    <name type="scientific">Parasponia andersonii</name>
    <name type="common">Sponia andersonii</name>
    <dbReference type="NCBI Taxonomy" id="3476"/>
    <lineage>
        <taxon>Eukaryota</taxon>
        <taxon>Viridiplantae</taxon>
        <taxon>Streptophyta</taxon>
        <taxon>Embryophyta</taxon>
        <taxon>Tracheophyta</taxon>
        <taxon>Spermatophyta</taxon>
        <taxon>Magnoliopsida</taxon>
        <taxon>eudicotyledons</taxon>
        <taxon>Gunneridae</taxon>
        <taxon>Pentapetalae</taxon>
        <taxon>rosids</taxon>
        <taxon>fabids</taxon>
        <taxon>Rosales</taxon>
        <taxon>Cannabaceae</taxon>
        <taxon>Parasponia</taxon>
    </lineage>
</organism>
<evidence type="ECO:0000313" key="13">
    <source>
        <dbReference type="EMBL" id="PON35855.1"/>
    </source>
</evidence>
<keyword evidence="14" id="KW-1185">Reference proteome</keyword>
<evidence type="ECO:0000259" key="11">
    <source>
        <dbReference type="Pfam" id="PF15803"/>
    </source>
</evidence>
<keyword evidence="6" id="KW-0747">Spliceosome</keyword>
<evidence type="ECO:0000256" key="1">
    <source>
        <dbReference type="ARBA" id="ARBA00004324"/>
    </source>
</evidence>
<sequence>MSVFGGDSWAREALYRKRRVEDLVVESHHAASFKQLSNGKYACLLCPHHPILDSPLMFPTHCKGSKHQAAESRLKERELAKTDEVNKRIAFAEYPSGATSNSGIRNKKFKSATGKPLTKPARNLAAHEVLGGNTPVQAESMNRNLNQHDSKLSLSASHATAKTSANSNLDIGISSVPAEAQASEEVVRKWHLDYLERRERELKFMAAGWKLDCHGKWYKDENVEFDSDEEDPNFCLG</sequence>
<keyword evidence="10" id="KW-0539">Nucleus</keyword>
<dbReference type="GO" id="GO:0008380">
    <property type="term" value="P:RNA splicing"/>
    <property type="evidence" value="ECO:0007669"/>
    <property type="project" value="UniProtKB-KW"/>
</dbReference>
<proteinExistence type="predicted"/>
<dbReference type="GO" id="GO:0006397">
    <property type="term" value="P:mRNA processing"/>
    <property type="evidence" value="ECO:0007669"/>
    <property type="project" value="UniProtKB-KW"/>
</dbReference>
<dbReference type="Pfam" id="PF15803">
    <property type="entry name" value="zf-SCNM1"/>
    <property type="match status" value="1"/>
</dbReference>
<evidence type="ECO:0000256" key="9">
    <source>
        <dbReference type="ARBA" id="ARBA00023187"/>
    </source>
</evidence>
<dbReference type="InterPro" id="IPR033570">
    <property type="entry name" value="SCNM1"/>
</dbReference>
<dbReference type="GO" id="GO:0016607">
    <property type="term" value="C:nuclear speck"/>
    <property type="evidence" value="ECO:0007669"/>
    <property type="project" value="UniProtKB-SubCell"/>
</dbReference>
<keyword evidence="4" id="KW-0507">mRNA processing</keyword>
<evidence type="ECO:0000259" key="12">
    <source>
        <dbReference type="Pfam" id="PF15805"/>
    </source>
</evidence>
<protein>
    <recommendedName>
        <fullName evidence="3">Sodium channel modifier 1</fullName>
    </recommendedName>
</protein>
<keyword evidence="13" id="KW-0813">Transport</keyword>
<evidence type="ECO:0000256" key="5">
    <source>
        <dbReference type="ARBA" id="ARBA00022723"/>
    </source>
</evidence>
<dbReference type="GO" id="GO:0005681">
    <property type="term" value="C:spliceosomal complex"/>
    <property type="evidence" value="ECO:0007669"/>
    <property type="project" value="UniProtKB-KW"/>
</dbReference>
<evidence type="ECO:0000256" key="10">
    <source>
        <dbReference type="ARBA" id="ARBA00023242"/>
    </source>
</evidence>
<dbReference type="STRING" id="3476.A0A2P5AH43"/>